<evidence type="ECO:0000256" key="1">
    <source>
        <dbReference type="SAM" id="Phobius"/>
    </source>
</evidence>
<evidence type="ECO:0000313" key="3">
    <source>
        <dbReference type="EMBL" id="TCJ88382.1"/>
    </source>
</evidence>
<organism evidence="3 4">
    <name type="scientific">Cocleimonas flava</name>
    <dbReference type="NCBI Taxonomy" id="634765"/>
    <lineage>
        <taxon>Bacteria</taxon>
        <taxon>Pseudomonadati</taxon>
        <taxon>Pseudomonadota</taxon>
        <taxon>Gammaproteobacteria</taxon>
        <taxon>Thiotrichales</taxon>
        <taxon>Thiotrichaceae</taxon>
        <taxon>Cocleimonas</taxon>
    </lineage>
</organism>
<keyword evidence="2" id="KW-0732">Signal</keyword>
<proteinExistence type="predicted"/>
<evidence type="ECO:0000313" key="4">
    <source>
        <dbReference type="Proteomes" id="UP000294887"/>
    </source>
</evidence>
<keyword evidence="1" id="KW-1133">Transmembrane helix</keyword>
<name>A0A4R1F6Y9_9GAMM</name>
<comment type="caution">
    <text evidence="3">The sequence shown here is derived from an EMBL/GenBank/DDBJ whole genome shotgun (WGS) entry which is preliminary data.</text>
</comment>
<dbReference type="Proteomes" id="UP000294887">
    <property type="component" value="Unassembled WGS sequence"/>
</dbReference>
<reference evidence="3 4" key="1">
    <citation type="submission" date="2019-03" db="EMBL/GenBank/DDBJ databases">
        <title>Genomic Encyclopedia of Type Strains, Phase IV (KMG-IV): sequencing the most valuable type-strain genomes for metagenomic binning, comparative biology and taxonomic classification.</title>
        <authorList>
            <person name="Goeker M."/>
        </authorList>
    </citation>
    <scope>NUCLEOTIDE SEQUENCE [LARGE SCALE GENOMIC DNA]</scope>
    <source>
        <strain evidence="3 4">DSM 24830</strain>
    </source>
</reference>
<protein>
    <recommendedName>
        <fullName evidence="5">HupE/UreJ protein</fullName>
    </recommendedName>
</protein>
<feature type="signal peptide" evidence="2">
    <location>
        <begin position="1"/>
        <end position="28"/>
    </location>
</feature>
<keyword evidence="1" id="KW-0812">Transmembrane</keyword>
<feature type="transmembrane region" description="Helical" evidence="1">
    <location>
        <begin position="44"/>
        <end position="66"/>
    </location>
</feature>
<evidence type="ECO:0000256" key="2">
    <source>
        <dbReference type="SAM" id="SignalP"/>
    </source>
</evidence>
<keyword evidence="1" id="KW-0472">Membrane</keyword>
<evidence type="ECO:0008006" key="5">
    <source>
        <dbReference type="Google" id="ProtNLM"/>
    </source>
</evidence>
<dbReference type="RefSeq" id="WP_131904079.1">
    <property type="nucleotide sequence ID" value="NZ_BAAAFU010000008.1"/>
</dbReference>
<dbReference type="EMBL" id="SMFQ01000002">
    <property type="protein sequence ID" value="TCJ88382.1"/>
    <property type="molecule type" value="Genomic_DNA"/>
</dbReference>
<keyword evidence="4" id="KW-1185">Reference proteome</keyword>
<accession>A0A4R1F6Y9</accession>
<sequence>MFKTKLKNSLTRVSLAIPALLVVFEANAHPGGHMEFSMSQIISHVFASPFHVGIIASGVLITALLLKKGAKHKAIKRAKSKDTNK</sequence>
<gene>
    <name evidence="3" type="ORF">EV695_0226</name>
</gene>
<dbReference type="AlphaFoldDB" id="A0A4R1F6Y9"/>
<feature type="chain" id="PRO_5020526610" description="HupE/UreJ protein" evidence="2">
    <location>
        <begin position="29"/>
        <end position="85"/>
    </location>
</feature>